<proteinExistence type="predicted"/>
<feature type="domain" description="PRD" evidence="6">
    <location>
        <begin position="286"/>
        <end position="393"/>
    </location>
</feature>
<keyword evidence="1" id="KW-0677">Repeat</keyword>
<sequence length="634" mass="73934">MLTDRQLNIIDILNDNNTWITGKEISNILNVSDRTIRLDISTINTYYNCLLIESNRRFGYKVNKLLLHKQDIKTKDIIPQNSHDRCVYIIKELLFKSQEINLISLQEKVFVSGYSIDNDIKRIRKTISEYPSLKIVRSNNNIKLLGNETDKRMLYKHLLTEETQGNFMNLNSIASLWSSFDLLEVKDILEDVCNKYDYKIRELTLPMIMIHAGVAIERIFNNNFIGTISSYENLSDSKEYIISREFFEQVSKNINIKLVEEEIRLFALLLMGKKNAQYRKDVVKEELELEVDTLVDNVIGEIKRYFDIDFSNDLDLRVGLSMHLQSLIERQKNNINVTNLYLQEIKRRYPLVFEMAVRAGEVIQEAGNEYVNENELAFLALHLGTAYERVNTVKKYRVIMIIPHNKMLSAMCIDKLNNRFNDRMEIVATHNFFEENMILEDEPDIIITTAPLKHNLKIPTINISLFVNYEDESKVFQALNLLDKKRNYGTFVEVIKGLMKEDLFYVKESMKNPTEIIEYLCDELIDKGLATDEYKRDVLKREAVSATAFVHGFAVPHSIEVTANESCISTMILNNPVKWEGYDVKLIILLAIRKTDTHLLKVFFDWLGSMVTDKNKFSQLLEINSYEELIKEIL</sequence>
<dbReference type="InterPro" id="IPR050661">
    <property type="entry name" value="BglG_antiterminators"/>
</dbReference>
<comment type="caution">
    <text evidence="7">The sequence shown here is derived from an EMBL/GenBank/DDBJ whole genome shotgun (WGS) entry which is preliminary data.</text>
</comment>
<dbReference type="InterPro" id="IPR013196">
    <property type="entry name" value="HTH_11"/>
</dbReference>
<evidence type="ECO:0000313" key="7">
    <source>
        <dbReference type="EMBL" id="PEG29153.1"/>
    </source>
</evidence>
<keyword evidence="4" id="KW-0804">Transcription</keyword>
<dbReference type="SUPFAM" id="SSF46785">
    <property type="entry name" value="Winged helix' DNA-binding domain"/>
    <property type="match status" value="1"/>
</dbReference>
<dbReference type="InterPro" id="IPR036634">
    <property type="entry name" value="PRD_sf"/>
</dbReference>
<keyword evidence="2" id="KW-0805">Transcription regulation</keyword>
<dbReference type="SUPFAM" id="SSF63520">
    <property type="entry name" value="PTS-regulatory domain, PRD"/>
    <property type="match status" value="2"/>
</dbReference>
<evidence type="ECO:0000256" key="1">
    <source>
        <dbReference type="ARBA" id="ARBA00022737"/>
    </source>
</evidence>
<feature type="domain" description="PRD" evidence="6">
    <location>
        <begin position="176"/>
        <end position="280"/>
    </location>
</feature>
<dbReference type="PANTHER" id="PTHR30185">
    <property type="entry name" value="CRYPTIC BETA-GLUCOSIDE BGL OPERON ANTITERMINATOR"/>
    <property type="match status" value="1"/>
</dbReference>
<evidence type="ECO:0000256" key="3">
    <source>
        <dbReference type="ARBA" id="ARBA00023159"/>
    </source>
</evidence>
<dbReference type="Proteomes" id="UP000220840">
    <property type="component" value="Unassembled WGS sequence"/>
</dbReference>
<dbReference type="Pfam" id="PF00359">
    <property type="entry name" value="PTS_EIIA_2"/>
    <property type="match status" value="1"/>
</dbReference>
<evidence type="ECO:0000259" key="5">
    <source>
        <dbReference type="PROSITE" id="PS51094"/>
    </source>
</evidence>
<dbReference type="PROSITE" id="PS51372">
    <property type="entry name" value="PRD_2"/>
    <property type="match status" value="2"/>
</dbReference>
<protein>
    <submittedName>
        <fullName evidence="7">Transcription antiterminator BglG</fullName>
    </submittedName>
</protein>
<accession>A0A2A7MCL3</accession>
<dbReference type="PROSITE" id="PS51094">
    <property type="entry name" value="PTS_EIIA_TYPE_2"/>
    <property type="match status" value="1"/>
</dbReference>
<evidence type="ECO:0000256" key="2">
    <source>
        <dbReference type="ARBA" id="ARBA00023015"/>
    </source>
</evidence>
<name>A0A2A7MCL3_9CLOT</name>
<keyword evidence="8" id="KW-1185">Reference proteome</keyword>
<dbReference type="InterPro" id="IPR036390">
    <property type="entry name" value="WH_DNA-bd_sf"/>
</dbReference>
<dbReference type="RefSeq" id="WP_058293339.1">
    <property type="nucleotide sequence ID" value="NZ_CAKJVD010000078.1"/>
</dbReference>
<dbReference type="AlphaFoldDB" id="A0A2A7MCL3"/>
<dbReference type="CDD" id="cd00211">
    <property type="entry name" value="PTS_IIA_fru"/>
    <property type="match status" value="1"/>
</dbReference>
<evidence type="ECO:0000313" key="8">
    <source>
        <dbReference type="Proteomes" id="UP000220840"/>
    </source>
</evidence>
<keyword evidence="3" id="KW-0010">Activator</keyword>
<dbReference type="Pfam" id="PF00874">
    <property type="entry name" value="PRD"/>
    <property type="match status" value="2"/>
</dbReference>
<dbReference type="InterPro" id="IPR011608">
    <property type="entry name" value="PRD"/>
</dbReference>
<evidence type="ECO:0000259" key="6">
    <source>
        <dbReference type="PROSITE" id="PS51372"/>
    </source>
</evidence>
<dbReference type="GeneID" id="68879369"/>
<dbReference type="Gene3D" id="3.40.930.10">
    <property type="entry name" value="Mannitol-specific EII, Chain A"/>
    <property type="match status" value="1"/>
</dbReference>
<dbReference type="Pfam" id="PF08279">
    <property type="entry name" value="HTH_11"/>
    <property type="match status" value="1"/>
</dbReference>
<evidence type="ECO:0000256" key="4">
    <source>
        <dbReference type="ARBA" id="ARBA00023163"/>
    </source>
</evidence>
<dbReference type="SUPFAM" id="SSF55804">
    <property type="entry name" value="Phoshotransferase/anion transport protein"/>
    <property type="match status" value="1"/>
</dbReference>
<dbReference type="InterPro" id="IPR007737">
    <property type="entry name" value="Mga_HTH"/>
</dbReference>
<dbReference type="Pfam" id="PF05043">
    <property type="entry name" value="Mga"/>
    <property type="match status" value="1"/>
</dbReference>
<reference evidence="7 8" key="1">
    <citation type="submission" date="2017-10" db="EMBL/GenBank/DDBJ databases">
        <title>Effective Description of Clostridium neonatale sp. nov. linked to necrotizing enterocolitis in neonates and a clarification of species assignable to the genus Clostridium (Prazmowski 1880) emend. Lawson and Rainey 2016.</title>
        <authorList>
            <person name="Bernard K."/>
            <person name="Burdz T."/>
            <person name="Wiebe D."/>
            <person name="Balcewich B."/>
            <person name="Alfa M."/>
            <person name="Bernier A.-M."/>
        </authorList>
    </citation>
    <scope>NUCLEOTIDE SEQUENCE [LARGE SCALE GENOMIC DNA]</scope>
    <source>
        <strain evidence="7 8">LCDC99A005</strain>
    </source>
</reference>
<dbReference type="OrthoDB" id="3175596at2"/>
<dbReference type="Gene3D" id="1.10.1790.10">
    <property type="entry name" value="PRD domain"/>
    <property type="match status" value="2"/>
</dbReference>
<dbReference type="PANTHER" id="PTHR30185:SF13">
    <property type="entry name" value="LICABCH OPERON REGULATOR-RELATED"/>
    <property type="match status" value="1"/>
</dbReference>
<dbReference type="InterPro" id="IPR016152">
    <property type="entry name" value="PTrfase/Anion_transptr"/>
</dbReference>
<dbReference type="InterPro" id="IPR036388">
    <property type="entry name" value="WH-like_DNA-bd_sf"/>
</dbReference>
<dbReference type="GO" id="GO:0006355">
    <property type="term" value="P:regulation of DNA-templated transcription"/>
    <property type="evidence" value="ECO:0007669"/>
    <property type="project" value="InterPro"/>
</dbReference>
<dbReference type="STRING" id="137838.GCA_001458595_00347"/>
<feature type="domain" description="PTS EIIA type-2" evidence="5">
    <location>
        <begin position="497"/>
        <end position="634"/>
    </location>
</feature>
<dbReference type="Gene3D" id="1.10.10.10">
    <property type="entry name" value="Winged helix-like DNA-binding domain superfamily/Winged helix DNA-binding domain"/>
    <property type="match status" value="1"/>
</dbReference>
<dbReference type="InterPro" id="IPR002178">
    <property type="entry name" value="PTS_EIIA_type-2_dom"/>
</dbReference>
<gene>
    <name evidence="7" type="ORF">CQ394_19745</name>
</gene>
<organism evidence="7 8">
    <name type="scientific">Clostridium neonatale</name>
    <dbReference type="NCBI Taxonomy" id="137838"/>
    <lineage>
        <taxon>Bacteria</taxon>
        <taxon>Bacillati</taxon>
        <taxon>Bacillota</taxon>
        <taxon>Clostridia</taxon>
        <taxon>Eubacteriales</taxon>
        <taxon>Clostridiaceae</taxon>
        <taxon>Clostridium</taxon>
    </lineage>
</organism>
<dbReference type="EMBL" id="PDCJ01000005">
    <property type="protein sequence ID" value="PEG29153.1"/>
    <property type="molecule type" value="Genomic_DNA"/>
</dbReference>